<dbReference type="Pfam" id="PF13489">
    <property type="entry name" value="Methyltransf_23"/>
    <property type="match status" value="1"/>
</dbReference>
<dbReference type="GO" id="GO:0010420">
    <property type="term" value="F:polyprenyldihydroxybenzoate methyltransferase activity"/>
    <property type="evidence" value="ECO:0007669"/>
    <property type="project" value="UniProtKB-UniRule"/>
</dbReference>
<comment type="function">
    <text evidence="5">O-methyltransferase required for two non-consecutive steps during ubiquinone biosynthesis. Catalyzes the 2 O-methylation of 3,4-dihydroxy-5-(all-trans-polyprenyl)benzoic acid into 4-hydroxy-3-methoxy-5-(all-trans-polyprenyl)benzoic acid. Also catalyzes the last step of ubiquinone biosynthesis by mediating methylation of 3-demethylubiquinone into ubiquinone. Also able to mediate the methylation of 3-demethylubiquinol into ubiquinol.</text>
</comment>
<evidence type="ECO:0000256" key="3">
    <source>
        <dbReference type="ARBA" id="ARBA00022688"/>
    </source>
</evidence>
<keyword evidence="5" id="KW-0496">Mitochondrion</keyword>
<keyword evidence="3 5" id="KW-0831">Ubiquinone biosynthesis</keyword>
<dbReference type="OrthoDB" id="3265906at2759"/>
<organism evidence="6 7">
    <name type="scientific">Phellinidium pouzarii</name>
    <dbReference type="NCBI Taxonomy" id="167371"/>
    <lineage>
        <taxon>Eukaryota</taxon>
        <taxon>Fungi</taxon>
        <taxon>Dikarya</taxon>
        <taxon>Basidiomycota</taxon>
        <taxon>Agaricomycotina</taxon>
        <taxon>Agaricomycetes</taxon>
        <taxon>Hymenochaetales</taxon>
        <taxon>Hymenochaetaceae</taxon>
        <taxon>Phellinidium</taxon>
    </lineage>
</organism>
<keyword evidence="7" id="KW-1185">Reference proteome</keyword>
<comment type="catalytic activity">
    <reaction evidence="5">
        <text>a 3,4-dihydroxy-5-(all-trans-polyprenyl)benzoate + S-adenosyl-L-methionine = a 4-hydroxy-3-methoxy-5-(all-trans-polyprenyl)benzoate + S-adenosyl-L-homocysteine + H(+)</text>
        <dbReference type="Rhea" id="RHEA:44452"/>
        <dbReference type="Rhea" id="RHEA-COMP:10930"/>
        <dbReference type="Rhea" id="RHEA-COMP:10931"/>
        <dbReference type="ChEBI" id="CHEBI:15378"/>
        <dbReference type="ChEBI" id="CHEBI:57856"/>
        <dbReference type="ChEBI" id="CHEBI:59789"/>
        <dbReference type="ChEBI" id="CHEBI:64694"/>
        <dbReference type="ChEBI" id="CHEBI:84443"/>
        <dbReference type="EC" id="2.1.1.114"/>
    </reaction>
</comment>
<keyword evidence="4 5" id="KW-0949">S-adenosyl-L-methionine</keyword>
<feature type="binding site" evidence="5">
    <location>
        <position position="185"/>
    </location>
    <ligand>
        <name>Mg(2+)</name>
        <dbReference type="ChEBI" id="CHEBI:18420"/>
    </ligand>
</feature>
<name>A0A4V3XD21_9AGAM</name>
<dbReference type="AlphaFoldDB" id="A0A4V3XD21"/>
<dbReference type="PANTHER" id="PTHR43464">
    <property type="entry name" value="METHYLTRANSFERASE"/>
    <property type="match status" value="1"/>
</dbReference>
<feature type="binding site" evidence="5">
    <location>
        <position position="71"/>
    </location>
    <ligand>
        <name>S-adenosyl-L-methionine</name>
        <dbReference type="ChEBI" id="CHEBI:59789"/>
    </ligand>
</feature>
<accession>A0A4V3XD21</accession>
<dbReference type="HAMAP" id="MF_00472">
    <property type="entry name" value="UbiG"/>
    <property type="match status" value="1"/>
</dbReference>
<evidence type="ECO:0000256" key="5">
    <source>
        <dbReference type="HAMAP-Rule" id="MF_03190"/>
    </source>
</evidence>
<feature type="binding site" evidence="5">
    <location>
        <position position="189"/>
    </location>
    <ligand>
        <name>Mg(2+)</name>
        <dbReference type="ChEBI" id="CHEBI:18420"/>
    </ligand>
</feature>
<feature type="binding site" evidence="5">
    <location>
        <position position="184"/>
    </location>
    <ligand>
        <name>S-adenosyl-L-methionine</name>
        <dbReference type="ChEBI" id="CHEBI:59789"/>
    </ligand>
</feature>
<comment type="similarity">
    <text evidence="5">Belongs to the class I-like SAM-binding methyltransferase superfamily. UbiG/COQ3 family.</text>
</comment>
<dbReference type="EC" id="2.1.1.-" evidence="5"/>
<keyword evidence="5" id="KW-0479">Metal-binding</keyword>
<feature type="binding site" evidence="5">
    <location>
        <position position="110"/>
    </location>
    <ligand>
        <name>S-adenosyl-L-methionine</name>
        <dbReference type="ChEBI" id="CHEBI:59789"/>
    </ligand>
</feature>
<comment type="catalytic activity">
    <reaction evidence="5">
        <text>a 3-demethylubiquinol + S-adenosyl-L-methionine = a ubiquinol + S-adenosyl-L-homocysteine + H(+)</text>
        <dbReference type="Rhea" id="RHEA:44380"/>
        <dbReference type="Rhea" id="RHEA-COMP:9566"/>
        <dbReference type="Rhea" id="RHEA-COMP:10914"/>
        <dbReference type="ChEBI" id="CHEBI:15378"/>
        <dbReference type="ChEBI" id="CHEBI:17976"/>
        <dbReference type="ChEBI" id="CHEBI:57856"/>
        <dbReference type="ChEBI" id="CHEBI:59789"/>
        <dbReference type="ChEBI" id="CHEBI:84422"/>
        <dbReference type="EC" id="2.1.1.64"/>
    </reaction>
</comment>
<feature type="binding site" evidence="5">
    <location>
        <position position="131"/>
    </location>
    <ligand>
        <name>S-adenosyl-L-methionine</name>
        <dbReference type="ChEBI" id="CHEBI:59789"/>
    </ligand>
</feature>
<dbReference type="GO" id="GO:0032259">
    <property type="term" value="P:methylation"/>
    <property type="evidence" value="ECO:0007669"/>
    <property type="project" value="UniProtKB-KW"/>
</dbReference>
<dbReference type="GO" id="GO:0046872">
    <property type="term" value="F:metal ion binding"/>
    <property type="evidence" value="ECO:0007669"/>
    <property type="project" value="UniProtKB-KW"/>
</dbReference>
<dbReference type="GO" id="GO:0031314">
    <property type="term" value="C:extrinsic component of mitochondrial inner membrane"/>
    <property type="evidence" value="ECO:0007669"/>
    <property type="project" value="UniProtKB-UniRule"/>
</dbReference>
<evidence type="ECO:0000256" key="4">
    <source>
        <dbReference type="ARBA" id="ARBA00022691"/>
    </source>
</evidence>
<dbReference type="Proteomes" id="UP000308199">
    <property type="component" value="Unassembled WGS sequence"/>
</dbReference>
<dbReference type="InterPro" id="IPR029063">
    <property type="entry name" value="SAM-dependent_MTases_sf"/>
</dbReference>
<sequence>MQTLLRLSRPLLCIARSLPRVAFARSAKLSTASVAASSVNQEEIQFFSRLSSQWWDESGEFGLLHKMNPVRVQFVKNKIFETVHDDGFEEIAEREKNGKILDGLDVLDVGCGGGLLSESLARLGANTLGVDASASNITIASLHAAQDPALCRTSALGNVPLQYRNAAAEELVEEPKRFDVVCSMEVIEHVDNPAAFLRSCAELVKVSYELNSPGGHLFLSTVSRTPLAYFLTILAAEKLLQLVEPGTHTFSKYVKPAELIEFFQKPLGAAGRPWISHVYDGMPVRQEAEVRGMAYLPWKGAWTLAPRGAFGSTECNYLFWVRKPLSSRV</sequence>
<dbReference type="SUPFAM" id="SSF53335">
    <property type="entry name" value="S-adenosyl-L-methionine-dependent methyltransferases"/>
    <property type="match status" value="1"/>
</dbReference>
<comment type="subunit">
    <text evidence="5">Component of a multi-subunit COQ enzyme complex, composed of at least COQ3, COQ4, COQ5, COQ6, COQ7 and COQ9.</text>
</comment>
<dbReference type="EC" id="2.1.1.114" evidence="5"/>
<dbReference type="GO" id="GO:0061542">
    <property type="term" value="F:3-demethylubiquinol 3-O-methyltransferase activity"/>
    <property type="evidence" value="ECO:0007669"/>
    <property type="project" value="UniProtKB-UniRule"/>
</dbReference>
<comment type="catalytic activity">
    <reaction evidence="5">
        <text>a 3-demethylubiquinone + S-adenosyl-L-methionine = a ubiquinone + S-adenosyl-L-homocysteine</text>
        <dbReference type="Rhea" id="RHEA:81215"/>
        <dbReference type="Rhea" id="RHEA-COMP:9565"/>
        <dbReference type="Rhea" id="RHEA-COMP:19654"/>
        <dbReference type="ChEBI" id="CHEBI:16389"/>
        <dbReference type="ChEBI" id="CHEBI:57856"/>
        <dbReference type="ChEBI" id="CHEBI:59789"/>
        <dbReference type="ChEBI" id="CHEBI:231825"/>
    </reaction>
</comment>
<comment type="caution">
    <text evidence="6">The sequence shown here is derived from an EMBL/GenBank/DDBJ whole genome shotgun (WGS) entry which is preliminary data.</text>
</comment>
<dbReference type="NCBIfam" id="TIGR01983">
    <property type="entry name" value="UbiG"/>
    <property type="match status" value="1"/>
</dbReference>
<comment type="subcellular location">
    <subcellularLocation>
        <location evidence="5">Mitochondrion inner membrane</location>
        <topology evidence="5">Peripheral membrane protein</topology>
        <orientation evidence="5">Matrix side</orientation>
    </subcellularLocation>
</comment>
<gene>
    <name evidence="5" type="primary">COQ3</name>
    <name evidence="6" type="ORF">EW145_g2959</name>
</gene>
<comment type="cofactor">
    <cofactor evidence="5">
        <name>Mg(2+)</name>
        <dbReference type="ChEBI" id="CHEBI:18420"/>
    </cofactor>
</comment>
<dbReference type="InterPro" id="IPR010233">
    <property type="entry name" value="UbiG_MeTrfase"/>
</dbReference>
<protein>
    <recommendedName>
        <fullName evidence="5">Ubiquinone biosynthesis O-methyltransferase, mitochondrial</fullName>
    </recommendedName>
    <alternativeName>
        <fullName evidence="5">3-demethylubiquinol 3-O-methyltransferase</fullName>
        <ecNumber evidence="5">2.1.1.64</ecNumber>
    </alternativeName>
    <alternativeName>
        <fullName evidence="5">3-demethylubiquinone 3-O-methyltransferase</fullName>
        <ecNumber evidence="5">2.1.1.-</ecNumber>
    </alternativeName>
    <alternativeName>
        <fullName evidence="5">Polyprenyldihydroxybenzoate methyltransferase</fullName>
        <ecNumber evidence="5">2.1.1.114</ecNumber>
    </alternativeName>
</protein>
<dbReference type="PANTHER" id="PTHR43464:SF19">
    <property type="entry name" value="UBIQUINONE BIOSYNTHESIS O-METHYLTRANSFERASE, MITOCHONDRIAL"/>
    <property type="match status" value="1"/>
</dbReference>
<dbReference type="CDD" id="cd02440">
    <property type="entry name" value="AdoMet_MTases"/>
    <property type="match status" value="1"/>
</dbReference>
<feature type="binding site" evidence="5">
    <location>
        <position position="188"/>
    </location>
    <ligand>
        <name>Mg(2+)</name>
        <dbReference type="ChEBI" id="CHEBI:18420"/>
    </ligand>
</feature>
<evidence type="ECO:0000313" key="6">
    <source>
        <dbReference type="EMBL" id="THH08073.1"/>
    </source>
</evidence>
<proteinExistence type="inferred from homology"/>
<comment type="pathway">
    <text evidence="5">Cofactor biosynthesis; ubiquinone biosynthesis.</text>
</comment>
<dbReference type="EMBL" id="SGPK01000115">
    <property type="protein sequence ID" value="THH08073.1"/>
    <property type="molecule type" value="Genomic_DNA"/>
</dbReference>
<keyword evidence="2 5" id="KW-0808">Transferase</keyword>
<dbReference type="Gene3D" id="3.40.50.150">
    <property type="entry name" value="Vaccinia Virus protein VP39"/>
    <property type="match status" value="1"/>
</dbReference>
<evidence type="ECO:0000256" key="1">
    <source>
        <dbReference type="ARBA" id="ARBA00022603"/>
    </source>
</evidence>
<keyword evidence="5" id="KW-0460">Magnesium</keyword>
<reference evidence="6 7" key="1">
    <citation type="submission" date="2019-02" db="EMBL/GenBank/DDBJ databases">
        <title>Genome sequencing of the rare red list fungi Phellinidium pouzarii.</title>
        <authorList>
            <person name="Buettner E."/>
            <person name="Kellner H."/>
        </authorList>
    </citation>
    <scope>NUCLEOTIDE SEQUENCE [LARGE SCALE GENOMIC DNA]</scope>
    <source>
        <strain evidence="6 7">DSM 108285</strain>
    </source>
</reference>
<dbReference type="GO" id="GO:0120537">
    <property type="term" value="F:3-demethylubiquinone 3-O-methyltransferase activity"/>
    <property type="evidence" value="ECO:0007669"/>
    <property type="project" value="RHEA"/>
</dbReference>
<keyword evidence="1 5" id="KW-0489">Methyltransferase</keyword>
<evidence type="ECO:0000313" key="7">
    <source>
        <dbReference type="Proteomes" id="UP000308199"/>
    </source>
</evidence>
<dbReference type="EC" id="2.1.1.64" evidence="5"/>
<keyword evidence="5" id="KW-0472">Membrane</keyword>
<dbReference type="UniPathway" id="UPA00232"/>
<keyword evidence="5" id="KW-0999">Mitochondrion inner membrane</keyword>
<evidence type="ECO:0000256" key="2">
    <source>
        <dbReference type="ARBA" id="ARBA00022679"/>
    </source>
</evidence>